<evidence type="ECO:0000259" key="1">
    <source>
        <dbReference type="PROSITE" id="PS50937"/>
    </source>
</evidence>
<dbReference type="AlphaFoldDB" id="A0A6G4A4K6"/>
<dbReference type="InterPro" id="IPR009061">
    <property type="entry name" value="DNA-bd_dom_put_sf"/>
</dbReference>
<proteinExistence type="predicted"/>
<sequence length="41" mass="4957">MCNIPVQTLRFYNKLGSVIPSHTDQSSAYRYYSRSRRYRQL</sequence>
<comment type="caution">
    <text evidence="2">The sequence shown here is derived from an EMBL/GenBank/DDBJ whole genome shotgun (WGS) entry which is preliminary data.</text>
</comment>
<gene>
    <name evidence="2" type="ORF">GK047_25540</name>
</gene>
<protein>
    <submittedName>
        <fullName evidence="2">MerR family DNA-binding transcriptional regulator</fullName>
    </submittedName>
</protein>
<feature type="domain" description="HTH merR-type" evidence="1">
    <location>
        <begin position="1"/>
        <end position="41"/>
    </location>
</feature>
<dbReference type="Pfam" id="PF00376">
    <property type="entry name" value="MerR"/>
    <property type="match status" value="1"/>
</dbReference>
<evidence type="ECO:0000313" key="2">
    <source>
        <dbReference type="EMBL" id="NEW09312.1"/>
    </source>
</evidence>
<dbReference type="Gene3D" id="1.10.1660.10">
    <property type="match status" value="1"/>
</dbReference>
<name>A0A6G4A4K6_9BACL</name>
<dbReference type="EMBL" id="JAAIKC010000016">
    <property type="protein sequence ID" value="NEW09312.1"/>
    <property type="molecule type" value="Genomic_DNA"/>
</dbReference>
<dbReference type="GO" id="GO:0006355">
    <property type="term" value="P:regulation of DNA-templated transcription"/>
    <property type="evidence" value="ECO:0007669"/>
    <property type="project" value="InterPro"/>
</dbReference>
<organism evidence="2">
    <name type="scientific">Paenibacillus sp. SYP-B3998</name>
    <dbReference type="NCBI Taxonomy" id="2678564"/>
    <lineage>
        <taxon>Bacteria</taxon>
        <taxon>Bacillati</taxon>
        <taxon>Bacillota</taxon>
        <taxon>Bacilli</taxon>
        <taxon>Bacillales</taxon>
        <taxon>Paenibacillaceae</taxon>
        <taxon>Paenibacillus</taxon>
    </lineage>
</organism>
<reference evidence="2" key="1">
    <citation type="submission" date="2020-02" db="EMBL/GenBank/DDBJ databases">
        <authorList>
            <person name="Shen X.-R."/>
            <person name="Zhang Y.-X."/>
        </authorList>
    </citation>
    <scope>NUCLEOTIDE SEQUENCE</scope>
    <source>
        <strain evidence="2">SYP-B3998</strain>
    </source>
</reference>
<dbReference type="InterPro" id="IPR000551">
    <property type="entry name" value="MerR-type_HTH_dom"/>
</dbReference>
<dbReference type="PROSITE" id="PS50937">
    <property type="entry name" value="HTH_MERR_2"/>
    <property type="match status" value="1"/>
</dbReference>
<dbReference type="GO" id="GO:0003677">
    <property type="term" value="F:DNA binding"/>
    <property type="evidence" value="ECO:0007669"/>
    <property type="project" value="UniProtKB-KW"/>
</dbReference>
<keyword evidence="2" id="KW-0238">DNA-binding</keyword>
<accession>A0A6G4A4K6</accession>
<dbReference type="SUPFAM" id="SSF46955">
    <property type="entry name" value="Putative DNA-binding domain"/>
    <property type="match status" value="1"/>
</dbReference>